<reference evidence="1" key="2">
    <citation type="journal article" date="2014" name="ISME J.">
        <title>Microbial stratification in low pH oxic and suboxic macroscopic growths along an acid mine drainage.</title>
        <authorList>
            <person name="Mendez-Garcia C."/>
            <person name="Mesa V."/>
            <person name="Sprenger R.R."/>
            <person name="Richter M."/>
            <person name="Diez M.S."/>
            <person name="Solano J."/>
            <person name="Bargiela R."/>
            <person name="Golyshina O.V."/>
            <person name="Manteca A."/>
            <person name="Ramos J.L."/>
            <person name="Gallego J.R."/>
            <person name="Llorente I."/>
            <person name="Martins Dos Santos V.A."/>
            <person name="Jensen O.N."/>
            <person name="Pelaez A.I."/>
            <person name="Sanchez J."/>
            <person name="Ferrer M."/>
        </authorList>
    </citation>
    <scope>NUCLEOTIDE SEQUENCE</scope>
</reference>
<accession>T0ZGK2</accession>
<dbReference type="AlphaFoldDB" id="T0ZGK2"/>
<reference evidence="1" key="1">
    <citation type="submission" date="2013-08" db="EMBL/GenBank/DDBJ databases">
        <authorList>
            <person name="Mendez C."/>
            <person name="Richter M."/>
            <person name="Ferrer M."/>
            <person name="Sanchez J."/>
        </authorList>
    </citation>
    <scope>NUCLEOTIDE SEQUENCE</scope>
</reference>
<name>T0ZGK2_9ZZZZ</name>
<organism evidence="1">
    <name type="scientific">mine drainage metagenome</name>
    <dbReference type="NCBI Taxonomy" id="410659"/>
    <lineage>
        <taxon>unclassified sequences</taxon>
        <taxon>metagenomes</taxon>
        <taxon>ecological metagenomes</taxon>
    </lineage>
</organism>
<comment type="caution">
    <text evidence="1">The sequence shown here is derived from an EMBL/GenBank/DDBJ whole genome shotgun (WGS) entry which is preliminary data.</text>
</comment>
<sequence>MNFRSEIHLINAKGIEKNGVNWLIDQIKCDLNNHGKEISNVRCHLEHWDQFLNPYHRIKSSIEVLRSELYSLKLDPSTDRIPDIDHETDMSEYKKAWEESNRRYPKGIGLCFGLRSMLPVRAEPFINLLIFILMKPYIKSDARLSESIYRQQIDIRVKSLSINCIGFDKPVDYEVLSDFHSLMMKRNDLLHGNVTLQDLIFDDTYFLGRVPVFSKYMSFWDRAHGAMLRGVGFENFENELVVVENMEKYLLSLLNEKFRSDVEQFMNTRELGIEKATKRLGVLFSDHIADF</sequence>
<gene>
    <name evidence="1" type="ORF">B1B_18846</name>
</gene>
<protein>
    <submittedName>
        <fullName evidence="1">Uncharacterized protein</fullName>
    </submittedName>
</protein>
<dbReference type="EMBL" id="AUZY01012644">
    <property type="protein sequence ID" value="EQD28870.1"/>
    <property type="molecule type" value="Genomic_DNA"/>
</dbReference>
<evidence type="ECO:0000313" key="1">
    <source>
        <dbReference type="EMBL" id="EQD28870.1"/>
    </source>
</evidence>
<proteinExistence type="predicted"/>
<feature type="non-terminal residue" evidence="1">
    <location>
        <position position="291"/>
    </location>
</feature>